<evidence type="ECO:0000313" key="1">
    <source>
        <dbReference type="EMBL" id="BCI55958.1"/>
    </source>
</evidence>
<evidence type="ECO:0000313" key="2">
    <source>
        <dbReference type="Proteomes" id="UP000515734"/>
    </source>
</evidence>
<protein>
    <recommendedName>
        <fullName evidence="3">Uracil phosphoribosyltransferase</fullName>
    </recommendedName>
</protein>
<evidence type="ECO:0008006" key="3">
    <source>
        <dbReference type="Google" id="ProtNLM"/>
    </source>
</evidence>
<name>A0A6S6PJ13_9MYCO</name>
<accession>A0A6S6PJ13</accession>
<dbReference type="RefSeq" id="WP_185293582.1">
    <property type="nucleotide sequence ID" value="NZ_AP023287.1"/>
</dbReference>
<dbReference type="InterPro" id="IPR012469">
    <property type="entry name" value="DUF1688"/>
</dbReference>
<organism evidence="1 2">
    <name type="scientific">Mycolicibacterium litorale</name>
    <dbReference type="NCBI Taxonomy" id="758802"/>
    <lineage>
        <taxon>Bacteria</taxon>
        <taxon>Bacillati</taxon>
        <taxon>Actinomycetota</taxon>
        <taxon>Actinomycetes</taxon>
        <taxon>Mycobacteriales</taxon>
        <taxon>Mycobacteriaceae</taxon>
        <taxon>Mycolicibacterium</taxon>
    </lineage>
</organism>
<dbReference type="Proteomes" id="UP000515734">
    <property type="component" value="Chromosome"/>
</dbReference>
<sequence>MTTAAALRSTDAVRERSGELLRRARAGDSAWFTVADDALDRAADVVADVTRSRYPDLDIPFHSRWRHFEAGGVNRTAALEGDPRAMIDVAVVSVLLDAGAGADWSFREECTGQRFSRSEGLAVASWHAFAGGVFSSDPGDPLRADAEGLRSLTVDRLAAAFQVGAGNPLVGLDGRVELLHRLGDAVSAEVFGGRPGGMFDALTVTAQTVYAHDILTLLLDTLSSIWLSDNEIGGEPLGDCWLHPVVGWVPFHKLSQWLTYSLLEPFTWAGVPVVGVDALTGLPEYRNGGLLLDTGVLALREPESARRTWQVGDEPVVEWRALTVALLDELAPLVCARLGAEMPLACVLEGGTWAAGRMLAQRARGGLPPLTVASDGTVF</sequence>
<proteinExistence type="predicted"/>
<reference evidence="1 2" key="1">
    <citation type="submission" date="2020-07" db="EMBL/GenBank/DDBJ databases">
        <title>Complete genome sequence of Mycolicibacterium litorale like strain isolated from cardiac implantable electronic device infection.</title>
        <authorList>
            <person name="Fukano H."/>
            <person name="Miyama H."/>
            <person name="Hoshino Y."/>
        </authorList>
    </citation>
    <scope>NUCLEOTIDE SEQUENCE [LARGE SCALE GENOMIC DNA]</scope>
    <source>
        <strain evidence="1 2">NIIDNTM18</strain>
    </source>
</reference>
<dbReference type="EMBL" id="AP023287">
    <property type="protein sequence ID" value="BCI55958.1"/>
    <property type="molecule type" value="Genomic_DNA"/>
</dbReference>
<dbReference type="PANTHER" id="PTHR31687">
    <property type="match status" value="1"/>
</dbReference>
<gene>
    <name evidence="1" type="ORF">NIIDNTM18_52360</name>
</gene>
<dbReference type="PANTHER" id="PTHR31687:SF3">
    <property type="entry name" value="PROTEIN URG3"/>
    <property type="match status" value="1"/>
</dbReference>
<dbReference type="Pfam" id="PF07958">
    <property type="entry name" value="DUF1688"/>
    <property type="match status" value="1"/>
</dbReference>
<dbReference type="AlphaFoldDB" id="A0A6S6PJ13"/>